<dbReference type="SUPFAM" id="SSF53807">
    <property type="entry name" value="Helical backbone' metal receptor"/>
    <property type="match status" value="1"/>
</dbReference>
<gene>
    <name evidence="2" type="ORF">EVA_09589</name>
</gene>
<comment type="caution">
    <text evidence="2">The sequence shown here is derived from an EMBL/GenBank/DDBJ whole genome shotgun (WGS) entry which is preliminary data.</text>
</comment>
<protein>
    <submittedName>
        <fullName evidence="2">Periplasmic binding protein</fullName>
    </submittedName>
</protein>
<dbReference type="EMBL" id="AMCI01002598">
    <property type="protein sequence ID" value="EJX02306.1"/>
    <property type="molecule type" value="Genomic_DNA"/>
</dbReference>
<accession>J9CQ92</accession>
<name>J9CQ92_9ZZZZ</name>
<dbReference type="AlphaFoldDB" id="J9CQ92"/>
<evidence type="ECO:0000259" key="1">
    <source>
        <dbReference type="Pfam" id="PF01497"/>
    </source>
</evidence>
<feature type="non-terminal residue" evidence="2">
    <location>
        <position position="1"/>
    </location>
</feature>
<dbReference type="InterPro" id="IPR002491">
    <property type="entry name" value="ABC_transptr_periplasmic_BD"/>
</dbReference>
<evidence type="ECO:0000313" key="2">
    <source>
        <dbReference type="EMBL" id="EJX02306.1"/>
    </source>
</evidence>
<feature type="domain" description="Fe/B12 periplasmic-binding" evidence="1">
    <location>
        <begin position="2"/>
        <end position="148"/>
    </location>
</feature>
<proteinExistence type="predicted"/>
<organism evidence="2">
    <name type="scientific">gut metagenome</name>
    <dbReference type="NCBI Taxonomy" id="749906"/>
    <lineage>
        <taxon>unclassified sequences</taxon>
        <taxon>metagenomes</taxon>
        <taxon>organismal metagenomes</taxon>
    </lineage>
</organism>
<dbReference type="Gene3D" id="3.40.50.1980">
    <property type="entry name" value="Nitrogenase molybdenum iron protein domain"/>
    <property type="match status" value="1"/>
</dbReference>
<reference evidence="2" key="1">
    <citation type="journal article" date="2012" name="PLoS ONE">
        <title>Gene sets for utilization of primary and secondary nutrition supplies in the distal gut of endangered iberian lynx.</title>
        <authorList>
            <person name="Alcaide M."/>
            <person name="Messina E."/>
            <person name="Richter M."/>
            <person name="Bargiela R."/>
            <person name="Peplies J."/>
            <person name="Huws S.A."/>
            <person name="Newbold C.J."/>
            <person name="Golyshin P.N."/>
            <person name="Simon M.A."/>
            <person name="Lopez G."/>
            <person name="Yakimov M.M."/>
            <person name="Ferrer M."/>
        </authorList>
    </citation>
    <scope>NUCLEOTIDE SEQUENCE</scope>
</reference>
<dbReference type="Pfam" id="PF01497">
    <property type="entry name" value="Peripla_BP_2"/>
    <property type="match status" value="1"/>
</dbReference>
<sequence length="161" mass="18154">QAGIQVICFDYPDSIDSIKERYRTLFSLCYGLEGTQKAEAFLNEYQQRLDAAIQPASEYVRVASKKKVVYLAQPDYTMATGETLEGELLDQMGFDNLGELGSRWSYPEVESEELVPDIIFYDSQLDPEQIIQSPVYSQSPAVLSQQLIPVDFLQCACAGFR</sequence>